<name>A0ABP8KMC7_9MICO</name>
<dbReference type="PANTHER" id="PTHR21015:SF28">
    <property type="entry name" value="SLL1722 PROTEIN"/>
    <property type="match status" value="1"/>
</dbReference>
<dbReference type="RefSeq" id="WP_345207600.1">
    <property type="nucleotide sequence ID" value="NZ_BAABGM010000020.1"/>
</dbReference>
<sequence>MLIYSQDGLGLGHMRRTSLLAREFLHQVPGASALTLSDSPLGQFFTTAPGHDFLKLPSIRKAGPGEWEAVSLASSFKDVLGMRSRIIVSAIRAFEPDVVLVDHMPHGAMGELIPALRSVRSDRMRVVLGLRDILDDPETVRRRWTAEGAFDALEEFYDDVLVYGSREVLDVTREYDWPTTLGLDPTYCGYVCDDPHRRARRLAAVPVSGPPARPTVLVVAGGGGDAYRMLSGVLDAAGQVHAATHAEFVLVTGPCMPAQDVQALRRQARDLPMVEVRRRIRGRGRVARADLVVAMAGYNTTVELLNAGTPALLIPRSGPSAEQRTRARLFAERNWVRWLDPDRLEPELVADAMVAALTRPLAAGKSPDLRGRSTAVAHLTRDLGATPEARLQSVAT</sequence>
<dbReference type="EMBL" id="BAABGM010000020">
    <property type="protein sequence ID" value="GAA4410820.1"/>
    <property type="molecule type" value="Genomic_DNA"/>
</dbReference>
<protein>
    <submittedName>
        <fullName evidence="2">Glycosyltransferase</fullName>
    </submittedName>
</protein>
<dbReference type="SUPFAM" id="SSF53756">
    <property type="entry name" value="UDP-Glycosyltransferase/glycogen phosphorylase"/>
    <property type="match status" value="1"/>
</dbReference>
<accession>A0ABP8KMC7</accession>
<dbReference type="Pfam" id="PF04101">
    <property type="entry name" value="Glyco_tran_28_C"/>
    <property type="match status" value="1"/>
</dbReference>
<dbReference type="Gene3D" id="3.40.50.2000">
    <property type="entry name" value="Glycogen Phosphorylase B"/>
    <property type="match status" value="1"/>
</dbReference>
<dbReference type="Proteomes" id="UP001500945">
    <property type="component" value="Unassembled WGS sequence"/>
</dbReference>
<gene>
    <name evidence="2" type="ORF">GCM10023168_30930</name>
</gene>
<comment type="caution">
    <text evidence="2">The sequence shown here is derived from an EMBL/GenBank/DDBJ whole genome shotgun (WGS) entry which is preliminary data.</text>
</comment>
<proteinExistence type="predicted"/>
<dbReference type="InterPro" id="IPR007235">
    <property type="entry name" value="Glyco_trans_28_C"/>
</dbReference>
<evidence type="ECO:0000313" key="2">
    <source>
        <dbReference type="EMBL" id="GAA4410820.1"/>
    </source>
</evidence>
<dbReference type="PANTHER" id="PTHR21015">
    <property type="entry name" value="UDP-N-ACETYLGLUCOSAMINE--N-ACETYLMURAMYL-(PENTAPEPTIDE) PYROPHOSPHORYL-UNDECAPRENOL N-ACETYLGLUCOSAMINE TRANSFERASE 1"/>
    <property type="match status" value="1"/>
</dbReference>
<feature type="domain" description="Glycosyl transferase family 28 C-terminal" evidence="1">
    <location>
        <begin position="217"/>
        <end position="358"/>
    </location>
</feature>
<organism evidence="2 3">
    <name type="scientific">Fodinibacter luteus</name>
    <dbReference type="NCBI Taxonomy" id="552064"/>
    <lineage>
        <taxon>Bacteria</taxon>
        <taxon>Bacillati</taxon>
        <taxon>Actinomycetota</taxon>
        <taxon>Actinomycetes</taxon>
        <taxon>Micrococcales</taxon>
        <taxon>Intrasporangiaceae</taxon>
        <taxon>Fodinibacter (ex Wang et al. 2009)</taxon>
    </lineage>
</organism>
<evidence type="ECO:0000259" key="1">
    <source>
        <dbReference type="Pfam" id="PF04101"/>
    </source>
</evidence>
<evidence type="ECO:0000313" key="3">
    <source>
        <dbReference type="Proteomes" id="UP001500945"/>
    </source>
</evidence>
<reference evidence="3" key="1">
    <citation type="journal article" date="2019" name="Int. J. Syst. Evol. Microbiol.">
        <title>The Global Catalogue of Microorganisms (GCM) 10K type strain sequencing project: providing services to taxonomists for standard genome sequencing and annotation.</title>
        <authorList>
            <consortium name="The Broad Institute Genomics Platform"/>
            <consortium name="The Broad Institute Genome Sequencing Center for Infectious Disease"/>
            <person name="Wu L."/>
            <person name="Ma J."/>
        </authorList>
    </citation>
    <scope>NUCLEOTIDE SEQUENCE [LARGE SCALE GENOMIC DNA]</scope>
    <source>
        <strain evidence="3">JCM 17809</strain>
    </source>
</reference>
<keyword evidence="3" id="KW-1185">Reference proteome</keyword>